<organism evidence="1 2">
    <name type="scientific">Racocetra persica</name>
    <dbReference type="NCBI Taxonomy" id="160502"/>
    <lineage>
        <taxon>Eukaryota</taxon>
        <taxon>Fungi</taxon>
        <taxon>Fungi incertae sedis</taxon>
        <taxon>Mucoromycota</taxon>
        <taxon>Glomeromycotina</taxon>
        <taxon>Glomeromycetes</taxon>
        <taxon>Diversisporales</taxon>
        <taxon>Gigasporaceae</taxon>
        <taxon>Racocetra</taxon>
    </lineage>
</organism>
<sequence>MPHLTKVRRSCKNARLAKVSKPNKPIQQQIPTFQLIPIKNNSLNLLEIENSVNQQQTSTSQLTALRIERIRKDLITKINYLSEKELIASSQLFSNIVYKTGIYKGKILSSYLQKKAVELIYASQGKSNSNFQETIKSLKAENLKLTKKLDHLTHKIESLTQKLRYFKRSKNKHISKIRSV</sequence>
<keyword evidence="2" id="KW-1185">Reference proteome</keyword>
<reference evidence="1" key="1">
    <citation type="submission" date="2021-06" db="EMBL/GenBank/DDBJ databases">
        <authorList>
            <person name="Kallberg Y."/>
            <person name="Tangrot J."/>
            <person name="Rosling A."/>
        </authorList>
    </citation>
    <scope>NUCLEOTIDE SEQUENCE</scope>
    <source>
        <strain evidence="1">MA461A</strain>
    </source>
</reference>
<evidence type="ECO:0000313" key="2">
    <source>
        <dbReference type="Proteomes" id="UP000789920"/>
    </source>
</evidence>
<comment type="caution">
    <text evidence="1">The sequence shown here is derived from an EMBL/GenBank/DDBJ whole genome shotgun (WGS) entry which is preliminary data.</text>
</comment>
<evidence type="ECO:0000313" key="1">
    <source>
        <dbReference type="EMBL" id="CAG8573530.1"/>
    </source>
</evidence>
<accession>A0ACA9M8Q8</accession>
<protein>
    <submittedName>
        <fullName evidence="1">6967_t:CDS:1</fullName>
    </submittedName>
</protein>
<name>A0ACA9M8Q8_9GLOM</name>
<feature type="non-terminal residue" evidence="1">
    <location>
        <position position="180"/>
    </location>
</feature>
<gene>
    <name evidence="1" type="ORF">RPERSI_LOCUS4852</name>
</gene>
<dbReference type="EMBL" id="CAJVQC010006959">
    <property type="protein sequence ID" value="CAG8573530.1"/>
    <property type="molecule type" value="Genomic_DNA"/>
</dbReference>
<proteinExistence type="predicted"/>
<dbReference type="Proteomes" id="UP000789920">
    <property type="component" value="Unassembled WGS sequence"/>
</dbReference>